<keyword evidence="6" id="KW-0378">Hydrolase</keyword>
<dbReference type="Pfam" id="PF00459">
    <property type="entry name" value="Inositol_P"/>
    <property type="match status" value="1"/>
</dbReference>
<dbReference type="PROSITE" id="PS00630">
    <property type="entry name" value="IMP_2"/>
    <property type="match status" value="1"/>
</dbReference>
<dbReference type="FunFam" id="3.40.190.80:FF:000002">
    <property type="entry name" value="Inositol-1-monophosphatase"/>
    <property type="match status" value="1"/>
</dbReference>
<dbReference type="OrthoDB" id="10254945at2759"/>
<keyword evidence="5 8" id="KW-0479">Metal-binding</keyword>
<evidence type="ECO:0000313" key="9">
    <source>
        <dbReference type="EMBL" id="KJH52390.1"/>
    </source>
</evidence>
<dbReference type="Gene3D" id="3.40.190.80">
    <property type="match status" value="1"/>
</dbReference>
<dbReference type="GO" id="GO:0008934">
    <property type="term" value="F:inositol monophosphate 1-phosphatase activity"/>
    <property type="evidence" value="ECO:0007669"/>
    <property type="project" value="TreeGrafter"/>
</dbReference>
<dbReference type="SUPFAM" id="SSF56655">
    <property type="entry name" value="Carbohydrate phosphatase"/>
    <property type="match status" value="1"/>
</dbReference>
<comment type="pathway">
    <text evidence="2">Polyol metabolism; myo-inositol biosynthesis; myo-inositol from D-glucose 6-phosphate: step 2/2.</text>
</comment>
<evidence type="ECO:0000256" key="7">
    <source>
        <dbReference type="ARBA" id="ARBA00022842"/>
    </source>
</evidence>
<dbReference type="EC" id="3.1.3.25" evidence="4"/>
<evidence type="ECO:0000256" key="8">
    <source>
        <dbReference type="PIRSR" id="PIRSR600760-2"/>
    </source>
</evidence>
<evidence type="ECO:0000256" key="1">
    <source>
        <dbReference type="ARBA" id="ARBA00001946"/>
    </source>
</evidence>
<evidence type="ECO:0000256" key="6">
    <source>
        <dbReference type="ARBA" id="ARBA00022801"/>
    </source>
</evidence>
<dbReference type="STRING" id="29172.A0A0D8Y6P0"/>
<organism evidence="9 10">
    <name type="scientific">Dictyocaulus viviparus</name>
    <name type="common">Bovine lungworm</name>
    <dbReference type="NCBI Taxonomy" id="29172"/>
    <lineage>
        <taxon>Eukaryota</taxon>
        <taxon>Metazoa</taxon>
        <taxon>Ecdysozoa</taxon>
        <taxon>Nematoda</taxon>
        <taxon>Chromadorea</taxon>
        <taxon>Rhabditida</taxon>
        <taxon>Rhabditina</taxon>
        <taxon>Rhabditomorpha</taxon>
        <taxon>Strongyloidea</taxon>
        <taxon>Metastrongylidae</taxon>
        <taxon>Dictyocaulus</taxon>
    </lineage>
</organism>
<evidence type="ECO:0000256" key="3">
    <source>
        <dbReference type="ARBA" id="ARBA00009759"/>
    </source>
</evidence>
<gene>
    <name evidence="9" type="ORF">DICVIV_01367</name>
</gene>
<dbReference type="GO" id="GO:0006020">
    <property type="term" value="P:inositol metabolic process"/>
    <property type="evidence" value="ECO:0007669"/>
    <property type="project" value="TreeGrafter"/>
</dbReference>
<evidence type="ECO:0000256" key="2">
    <source>
        <dbReference type="ARBA" id="ARBA00005152"/>
    </source>
</evidence>
<dbReference type="PANTHER" id="PTHR20854">
    <property type="entry name" value="INOSITOL MONOPHOSPHATASE"/>
    <property type="match status" value="1"/>
</dbReference>
<evidence type="ECO:0000256" key="5">
    <source>
        <dbReference type="ARBA" id="ARBA00022723"/>
    </source>
</evidence>
<keyword evidence="10" id="KW-1185">Reference proteome</keyword>
<comment type="similarity">
    <text evidence="3">Belongs to the inositol monophosphatase superfamily.</text>
</comment>
<dbReference type="PRINTS" id="PR00377">
    <property type="entry name" value="IMPHPHTASES"/>
</dbReference>
<reference evidence="10" key="2">
    <citation type="journal article" date="2016" name="Sci. Rep.">
        <title>Dictyocaulus viviparus genome, variome and transcriptome elucidate lungworm biology and support future intervention.</title>
        <authorList>
            <person name="McNulty S.N."/>
            <person name="Strube C."/>
            <person name="Rosa B.A."/>
            <person name="Martin J.C."/>
            <person name="Tyagi R."/>
            <person name="Choi Y.J."/>
            <person name="Wang Q."/>
            <person name="Hallsworth Pepin K."/>
            <person name="Zhang X."/>
            <person name="Ozersky P."/>
            <person name="Wilson R.K."/>
            <person name="Sternberg P.W."/>
            <person name="Gasser R.B."/>
            <person name="Mitreva M."/>
        </authorList>
    </citation>
    <scope>NUCLEOTIDE SEQUENCE [LARGE SCALE GENOMIC DNA]</scope>
    <source>
        <strain evidence="10">HannoverDv2000</strain>
    </source>
</reference>
<dbReference type="Proteomes" id="UP000053766">
    <property type="component" value="Unassembled WGS sequence"/>
</dbReference>
<evidence type="ECO:0000256" key="4">
    <source>
        <dbReference type="ARBA" id="ARBA00013106"/>
    </source>
</evidence>
<sequence length="106" mass="11354">MLNSYTSSYKTLMVEQNCHGHRCFGSAAINIVMVAQGSCDAMVEYGLHAWDIAAAAVILSEAGGFLIDPTGKPFNVMSRKILCASTEELAISLSNILTHADFEPEG</sequence>
<comment type="cofactor">
    <cofactor evidence="1 8">
        <name>Mg(2+)</name>
        <dbReference type="ChEBI" id="CHEBI:18420"/>
    </cofactor>
</comment>
<dbReference type="GO" id="GO:0046872">
    <property type="term" value="F:metal ion binding"/>
    <property type="evidence" value="ECO:0007669"/>
    <property type="project" value="UniProtKB-KW"/>
</dbReference>
<dbReference type="GO" id="GO:0007165">
    <property type="term" value="P:signal transduction"/>
    <property type="evidence" value="ECO:0007669"/>
    <property type="project" value="TreeGrafter"/>
</dbReference>
<feature type="binding site" evidence="8">
    <location>
        <position position="51"/>
    </location>
    <ligand>
        <name>Mg(2+)</name>
        <dbReference type="ChEBI" id="CHEBI:18420"/>
        <label>1</label>
        <note>catalytic</note>
    </ligand>
</feature>
<dbReference type="InterPro" id="IPR020550">
    <property type="entry name" value="Inositol_monophosphatase_CS"/>
</dbReference>
<dbReference type="EMBL" id="KN716165">
    <property type="protein sequence ID" value="KJH52390.1"/>
    <property type="molecule type" value="Genomic_DNA"/>
</dbReference>
<reference evidence="9 10" key="1">
    <citation type="submission" date="2013-11" db="EMBL/GenBank/DDBJ databases">
        <title>Draft genome of the bovine lungworm Dictyocaulus viviparus.</title>
        <authorList>
            <person name="Mitreva M."/>
        </authorList>
    </citation>
    <scope>NUCLEOTIDE SEQUENCE [LARGE SCALE GENOMIC DNA]</scope>
    <source>
        <strain evidence="9 10">HannoverDv2000</strain>
    </source>
</reference>
<protein>
    <recommendedName>
        <fullName evidence="4">inositol-phosphate phosphatase</fullName>
        <ecNumber evidence="4">3.1.3.25</ecNumber>
    </recommendedName>
</protein>
<dbReference type="InterPro" id="IPR000760">
    <property type="entry name" value="Inositol_monophosphatase-like"/>
</dbReference>
<dbReference type="PANTHER" id="PTHR20854:SF4">
    <property type="entry name" value="INOSITOL-1-MONOPHOSPHATASE-RELATED"/>
    <property type="match status" value="1"/>
</dbReference>
<accession>A0A0D8Y6P0</accession>
<proteinExistence type="inferred from homology"/>
<keyword evidence="7 8" id="KW-0460">Magnesium</keyword>
<name>A0A0D8Y6P0_DICVI</name>
<dbReference type="AlphaFoldDB" id="A0A0D8Y6P0"/>
<dbReference type="GO" id="GO:0046854">
    <property type="term" value="P:phosphatidylinositol phosphate biosynthetic process"/>
    <property type="evidence" value="ECO:0007669"/>
    <property type="project" value="InterPro"/>
</dbReference>
<evidence type="ECO:0000313" key="10">
    <source>
        <dbReference type="Proteomes" id="UP000053766"/>
    </source>
</evidence>